<dbReference type="KEGG" id="cle:Clole_4108"/>
<feature type="transmembrane region" description="Helical" evidence="8">
    <location>
        <begin position="6"/>
        <end position="28"/>
    </location>
</feature>
<protein>
    <recommendedName>
        <fullName evidence="3">histidine kinase</fullName>
        <ecNumber evidence="3">2.7.13.3</ecNumber>
    </recommendedName>
</protein>
<keyword evidence="7" id="KW-0902">Two-component regulatory system</keyword>
<dbReference type="Pfam" id="PF00512">
    <property type="entry name" value="HisKA"/>
    <property type="match status" value="1"/>
</dbReference>
<dbReference type="CDD" id="cd00075">
    <property type="entry name" value="HATPase"/>
    <property type="match status" value="1"/>
</dbReference>
<dbReference type="CDD" id="cd00082">
    <property type="entry name" value="HisKA"/>
    <property type="match status" value="1"/>
</dbReference>
<dbReference type="PROSITE" id="PS50109">
    <property type="entry name" value="HIS_KIN"/>
    <property type="match status" value="1"/>
</dbReference>
<keyword evidence="8" id="KW-1133">Transmembrane helix</keyword>
<dbReference type="Pfam" id="PF02518">
    <property type="entry name" value="HATPase_c"/>
    <property type="match status" value="1"/>
</dbReference>
<keyword evidence="4" id="KW-0597">Phosphoprotein</keyword>
<keyword evidence="11" id="KW-1185">Reference proteome</keyword>
<dbReference type="EC" id="2.7.13.3" evidence="3"/>
<dbReference type="STRING" id="642492.Clole_4108"/>
<feature type="transmembrane region" description="Helical" evidence="8">
    <location>
        <begin position="65"/>
        <end position="85"/>
    </location>
</feature>
<feature type="transmembrane region" description="Helical" evidence="8">
    <location>
        <begin position="117"/>
        <end position="135"/>
    </location>
</feature>
<keyword evidence="8" id="KW-0812">Transmembrane</keyword>
<proteinExistence type="predicted"/>
<dbReference type="FunFam" id="3.30.565.10:FF:000006">
    <property type="entry name" value="Sensor histidine kinase WalK"/>
    <property type="match status" value="1"/>
</dbReference>
<evidence type="ECO:0000256" key="3">
    <source>
        <dbReference type="ARBA" id="ARBA00012438"/>
    </source>
</evidence>
<dbReference type="PANTHER" id="PTHR43547:SF2">
    <property type="entry name" value="HYBRID SIGNAL TRANSDUCTION HISTIDINE KINASE C"/>
    <property type="match status" value="1"/>
</dbReference>
<evidence type="ECO:0000256" key="4">
    <source>
        <dbReference type="ARBA" id="ARBA00022553"/>
    </source>
</evidence>
<keyword evidence="6 10" id="KW-0418">Kinase</keyword>
<evidence type="ECO:0000256" key="8">
    <source>
        <dbReference type="SAM" id="Phobius"/>
    </source>
</evidence>
<evidence type="ECO:0000256" key="1">
    <source>
        <dbReference type="ARBA" id="ARBA00000085"/>
    </source>
</evidence>
<reference evidence="10 11" key="1">
    <citation type="journal article" date="2011" name="J. Bacteriol.">
        <title>Complete genome sequence of the cellulose-degrading bacterium Cellulosilyticum lentocellum.</title>
        <authorList>
            <consortium name="US DOE Joint Genome Institute"/>
            <person name="Miller D.A."/>
            <person name="Suen G."/>
            <person name="Bruce D."/>
            <person name="Copeland A."/>
            <person name="Cheng J.F."/>
            <person name="Detter C."/>
            <person name="Goodwin L.A."/>
            <person name="Han C.S."/>
            <person name="Hauser L.J."/>
            <person name="Land M.L."/>
            <person name="Lapidus A."/>
            <person name="Lucas S."/>
            <person name="Meincke L."/>
            <person name="Pitluck S."/>
            <person name="Tapia R."/>
            <person name="Teshima H."/>
            <person name="Woyke T."/>
            <person name="Fox B.G."/>
            <person name="Angert E.R."/>
            <person name="Currie C.R."/>
        </authorList>
    </citation>
    <scope>NUCLEOTIDE SEQUENCE [LARGE SCALE GENOMIC DNA]</scope>
    <source>
        <strain evidence="11">ATCC 49066 / DSM 5427 / NCIMB 11756 / RHM5</strain>
    </source>
</reference>
<comment type="subcellular location">
    <subcellularLocation>
        <location evidence="2">Membrane</location>
    </subcellularLocation>
</comment>
<dbReference type="InterPro" id="IPR036890">
    <property type="entry name" value="HATPase_C_sf"/>
</dbReference>
<name>F2JM04_CELLD</name>
<dbReference type="InterPro" id="IPR003661">
    <property type="entry name" value="HisK_dim/P_dom"/>
</dbReference>
<evidence type="ECO:0000256" key="5">
    <source>
        <dbReference type="ARBA" id="ARBA00022679"/>
    </source>
</evidence>
<keyword evidence="8" id="KW-0472">Membrane</keyword>
<feature type="transmembrane region" description="Helical" evidence="8">
    <location>
        <begin position="92"/>
        <end position="111"/>
    </location>
</feature>
<dbReference type="PRINTS" id="PR00344">
    <property type="entry name" value="BCTRLSENSOR"/>
</dbReference>
<feature type="transmembrane region" description="Helical" evidence="8">
    <location>
        <begin position="147"/>
        <end position="166"/>
    </location>
</feature>
<dbReference type="eggNOG" id="COG2205">
    <property type="taxonomic scope" value="Bacteria"/>
</dbReference>
<feature type="transmembrane region" description="Helical" evidence="8">
    <location>
        <begin position="178"/>
        <end position="196"/>
    </location>
</feature>
<evidence type="ECO:0000313" key="10">
    <source>
        <dbReference type="EMBL" id="ADZ85784.1"/>
    </source>
</evidence>
<evidence type="ECO:0000256" key="7">
    <source>
        <dbReference type="ARBA" id="ARBA00023012"/>
    </source>
</evidence>
<accession>F2JM04</accession>
<dbReference type="SMART" id="SM00387">
    <property type="entry name" value="HATPase_c"/>
    <property type="match status" value="1"/>
</dbReference>
<evidence type="ECO:0000256" key="2">
    <source>
        <dbReference type="ARBA" id="ARBA00004370"/>
    </source>
</evidence>
<dbReference type="SUPFAM" id="SSF47384">
    <property type="entry name" value="Homodimeric domain of signal transducing histidine kinase"/>
    <property type="match status" value="1"/>
</dbReference>
<dbReference type="Gene3D" id="3.30.565.10">
    <property type="entry name" value="Histidine kinase-like ATPase, C-terminal domain"/>
    <property type="match status" value="1"/>
</dbReference>
<dbReference type="GO" id="GO:0000155">
    <property type="term" value="F:phosphorelay sensor kinase activity"/>
    <property type="evidence" value="ECO:0007669"/>
    <property type="project" value="InterPro"/>
</dbReference>
<dbReference type="AlphaFoldDB" id="F2JM04"/>
<comment type="catalytic activity">
    <reaction evidence="1">
        <text>ATP + protein L-histidine = ADP + protein N-phospho-L-histidine.</text>
        <dbReference type="EC" id="2.7.13.3"/>
    </reaction>
</comment>
<feature type="domain" description="Histidine kinase" evidence="9">
    <location>
        <begin position="237"/>
        <end position="458"/>
    </location>
</feature>
<dbReference type="SUPFAM" id="SSF55874">
    <property type="entry name" value="ATPase domain of HSP90 chaperone/DNA topoisomerase II/histidine kinase"/>
    <property type="match status" value="1"/>
</dbReference>
<evidence type="ECO:0000256" key="6">
    <source>
        <dbReference type="ARBA" id="ARBA00022777"/>
    </source>
</evidence>
<gene>
    <name evidence="10" type="ordered locus">Clole_4108</name>
</gene>
<dbReference type="HOGENOM" id="CLU_000445_89_20_9"/>
<dbReference type="PANTHER" id="PTHR43547">
    <property type="entry name" value="TWO-COMPONENT HISTIDINE KINASE"/>
    <property type="match status" value="1"/>
</dbReference>
<keyword evidence="5" id="KW-0808">Transferase</keyword>
<dbReference type="InterPro" id="IPR036097">
    <property type="entry name" value="HisK_dim/P_sf"/>
</dbReference>
<dbReference type="Proteomes" id="UP000008467">
    <property type="component" value="Chromosome"/>
</dbReference>
<organism evidence="10 11">
    <name type="scientific">Cellulosilyticum lentocellum (strain ATCC 49066 / DSM 5427 / NCIMB 11756 / RHM5)</name>
    <name type="common">Clostridium lentocellum</name>
    <dbReference type="NCBI Taxonomy" id="642492"/>
    <lineage>
        <taxon>Bacteria</taxon>
        <taxon>Bacillati</taxon>
        <taxon>Bacillota</taxon>
        <taxon>Clostridia</taxon>
        <taxon>Lachnospirales</taxon>
        <taxon>Cellulosilyticaceae</taxon>
        <taxon>Cellulosilyticum</taxon>
    </lineage>
</organism>
<evidence type="ECO:0000259" key="9">
    <source>
        <dbReference type="PROSITE" id="PS50109"/>
    </source>
</evidence>
<dbReference type="InterPro" id="IPR005467">
    <property type="entry name" value="His_kinase_dom"/>
</dbReference>
<dbReference type="InterPro" id="IPR004358">
    <property type="entry name" value="Sig_transdc_His_kin-like_C"/>
</dbReference>
<evidence type="ECO:0000313" key="11">
    <source>
        <dbReference type="Proteomes" id="UP000008467"/>
    </source>
</evidence>
<dbReference type="SMART" id="SM00388">
    <property type="entry name" value="HisKA"/>
    <property type="match status" value="1"/>
</dbReference>
<dbReference type="EMBL" id="CP002582">
    <property type="protein sequence ID" value="ADZ85784.1"/>
    <property type="molecule type" value="Genomic_DNA"/>
</dbReference>
<sequence length="480" mass="55247">MFNSVYFLIIMIFSCLICLFFVIFNLYYNERYLSCICASNICVVLSILLLVLYKAANEHWILKGITSVVFCCGILLSTSAILVLMKVKLKPSYFLVILGFLIVDFFCYPFCIGISVFLHKIILVLVSLIVAIMFFHSRSKSVLAKLLLCNNIILAIIQWIFAGIFYSKGPTYFFWDNVAYIIHNFITSTIFVCITIQESKAYYAQRVDELKGEIVLGQKQLQESYEKNELRSSIFADLSHELKTPINVIYSNIQLFEKCMSEDSTGIAESDKYLKSMQKNCYRLIKLVNNIIDMNKIESGYMKLEVKNYNIIPFIEDMVMSINAFAMQKQINVIFDTEIEELIIACDMDKVEKIVFNLLSNAIKYTPEGGEVLVYISYDTNDICIMVQDTGEGIPEELHEAIFGRFIQNKGELHQKYNSSGIGLALVKSLAELQQGRIWIDKEYKKGCKMIFSLPRIVLDHMEPILYNNMGYSEYNIEFI</sequence>
<dbReference type="Gene3D" id="1.10.287.130">
    <property type="match status" value="1"/>
</dbReference>
<feature type="transmembrane region" description="Helical" evidence="8">
    <location>
        <begin position="35"/>
        <end position="53"/>
    </location>
</feature>
<dbReference type="GO" id="GO:0016020">
    <property type="term" value="C:membrane"/>
    <property type="evidence" value="ECO:0007669"/>
    <property type="project" value="UniProtKB-SubCell"/>
</dbReference>
<dbReference type="InterPro" id="IPR003594">
    <property type="entry name" value="HATPase_dom"/>
</dbReference>